<dbReference type="EMBL" id="BBJS01000051">
    <property type="protein sequence ID" value="GAN15146.1"/>
    <property type="molecule type" value="Genomic_DNA"/>
</dbReference>
<evidence type="ECO:0000256" key="3">
    <source>
        <dbReference type="ARBA" id="ARBA00022475"/>
    </source>
</evidence>
<evidence type="ECO:0000256" key="2">
    <source>
        <dbReference type="ARBA" id="ARBA00007430"/>
    </source>
</evidence>
<proteinExistence type="inferred from homology"/>
<keyword evidence="6 7" id="KW-0472">Membrane</keyword>
<dbReference type="GeneID" id="78528508"/>
<evidence type="ECO:0000256" key="4">
    <source>
        <dbReference type="ARBA" id="ARBA00022692"/>
    </source>
</evidence>
<feature type="transmembrane region" description="Helical" evidence="7">
    <location>
        <begin position="93"/>
        <end position="118"/>
    </location>
</feature>
<evidence type="ECO:0000256" key="6">
    <source>
        <dbReference type="ARBA" id="ARBA00023136"/>
    </source>
</evidence>
<name>A0A0C9MX14_SPHPI</name>
<feature type="transmembrane region" description="Helical" evidence="7">
    <location>
        <begin position="449"/>
        <end position="470"/>
    </location>
</feature>
<feature type="transmembrane region" description="Helical" evidence="7">
    <location>
        <begin position="21"/>
        <end position="47"/>
    </location>
</feature>
<reference evidence="8 9" key="1">
    <citation type="submission" date="2014-08" db="EMBL/GenBank/DDBJ databases">
        <title>Whole genome shotgun sequence of Sphingomonas paucimobilis NBRC 13935.</title>
        <authorList>
            <person name="Hosoyama A."/>
            <person name="Hashimoto M."/>
            <person name="Hosoyama Y."/>
            <person name="Noguchi M."/>
            <person name="Uohara A."/>
            <person name="Ohji S."/>
            <person name="Katano-Makiyama Y."/>
            <person name="Ichikawa N."/>
            <person name="Kimura A."/>
            <person name="Yamazoe A."/>
            <person name="Fujita N."/>
        </authorList>
    </citation>
    <scope>NUCLEOTIDE SEQUENCE [LARGE SCALE GENOMIC DNA]</scope>
    <source>
        <strain evidence="8 9">NBRC 13935</strain>
    </source>
</reference>
<accession>A0A0C9MX14</accession>
<organism evidence="8 9">
    <name type="scientific">Sphingomonas paucimobilis NBRC 13935</name>
    <dbReference type="NCBI Taxonomy" id="1219050"/>
    <lineage>
        <taxon>Bacteria</taxon>
        <taxon>Pseudomonadati</taxon>
        <taxon>Pseudomonadota</taxon>
        <taxon>Alphaproteobacteria</taxon>
        <taxon>Sphingomonadales</taxon>
        <taxon>Sphingomonadaceae</taxon>
        <taxon>Sphingomonas</taxon>
    </lineage>
</organism>
<feature type="transmembrane region" description="Helical" evidence="7">
    <location>
        <begin position="336"/>
        <end position="353"/>
    </location>
</feature>
<feature type="transmembrane region" description="Helical" evidence="7">
    <location>
        <begin position="183"/>
        <end position="202"/>
    </location>
</feature>
<dbReference type="GO" id="GO:0005886">
    <property type="term" value="C:plasma membrane"/>
    <property type="evidence" value="ECO:0007669"/>
    <property type="project" value="UniProtKB-SubCell"/>
</dbReference>
<feature type="transmembrane region" description="Helical" evidence="7">
    <location>
        <begin position="295"/>
        <end position="316"/>
    </location>
</feature>
<feature type="transmembrane region" description="Helical" evidence="7">
    <location>
        <begin position="124"/>
        <end position="146"/>
    </location>
</feature>
<comment type="similarity">
    <text evidence="2">Belongs to the polysaccharide synthase family.</text>
</comment>
<evidence type="ECO:0000313" key="9">
    <source>
        <dbReference type="Proteomes" id="UP000032025"/>
    </source>
</evidence>
<dbReference type="Proteomes" id="UP000032025">
    <property type="component" value="Unassembled WGS sequence"/>
</dbReference>
<comment type="subcellular location">
    <subcellularLocation>
        <location evidence="1">Cell membrane</location>
        <topology evidence="1">Multi-pass membrane protein</topology>
    </subcellularLocation>
</comment>
<evidence type="ECO:0000256" key="7">
    <source>
        <dbReference type="SAM" id="Phobius"/>
    </source>
</evidence>
<dbReference type="PANTHER" id="PTHR30250">
    <property type="entry name" value="PST FAMILY PREDICTED COLANIC ACID TRANSPORTER"/>
    <property type="match status" value="1"/>
</dbReference>
<feature type="transmembrane region" description="Helical" evidence="7">
    <location>
        <begin position="365"/>
        <end position="385"/>
    </location>
</feature>
<evidence type="ECO:0000313" key="8">
    <source>
        <dbReference type="EMBL" id="GAN15146.1"/>
    </source>
</evidence>
<comment type="caution">
    <text evidence="8">The sequence shown here is derived from an EMBL/GenBank/DDBJ whole genome shotgun (WGS) entry which is preliminary data.</text>
</comment>
<dbReference type="InterPro" id="IPR050833">
    <property type="entry name" value="Poly_Biosynth_Transport"/>
</dbReference>
<evidence type="ECO:0000256" key="1">
    <source>
        <dbReference type="ARBA" id="ARBA00004651"/>
    </source>
</evidence>
<feature type="transmembrane region" description="Helical" evidence="7">
    <location>
        <begin position="53"/>
        <end position="72"/>
    </location>
</feature>
<keyword evidence="4 7" id="KW-0812">Transmembrane</keyword>
<dbReference type="AlphaFoldDB" id="A0A0C9MX14"/>
<keyword evidence="9" id="KW-1185">Reference proteome</keyword>
<dbReference type="RefSeq" id="WP_007404678.1">
    <property type="nucleotide sequence ID" value="NZ_BBJS01000051.1"/>
</dbReference>
<keyword evidence="3" id="KW-1003">Cell membrane</keyword>
<keyword evidence="5 7" id="KW-1133">Transmembrane helix</keyword>
<dbReference type="CDD" id="cd13127">
    <property type="entry name" value="MATE_tuaB_like"/>
    <property type="match status" value="1"/>
</dbReference>
<dbReference type="Pfam" id="PF13440">
    <property type="entry name" value="Polysacc_synt_3"/>
    <property type="match status" value="1"/>
</dbReference>
<dbReference type="PANTHER" id="PTHR30250:SF10">
    <property type="entry name" value="LIPOPOLYSACCHARIDE BIOSYNTHESIS PROTEIN WZXC"/>
    <property type="match status" value="1"/>
</dbReference>
<gene>
    <name evidence="8" type="ORF">SP6_51_00200</name>
</gene>
<evidence type="ECO:0000256" key="5">
    <source>
        <dbReference type="ARBA" id="ARBA00022989"/>
    </source>
</evidence>
<sequence>MELSRGQNVQKQDGYRRKVMTGTVTTIVAQLFRVGATIGTVIVASRILSPTDYGIYAMAAPVTGFAFLFQNIGFDHAVVQSDDVSDVQLSSLFWLNIGLCLVLALGLIVAGPLVALFYHSTQAGVLVAASGLLIIATAPNPLYNALLNREMRFQVQSIVDIISSITMFAFTVTAALIMRSYWALLAGALASTIVNTLSFLFFERWRPRFTFQWASIAPMVRFGGGISVYGFALFVTRNIDKVLIARVWGAATLGYYDRAYRLMAAPLQNFSGPLSRIILPVLARTREEPQRYRRAYLIFLQGIVTCAVPGIMAASVGSDAAVRLLLGDKWQAVGPIFAWLSGAAAMLLVNESAPWLMMSTNRSKLLMNWGLFASATVVIGFLVGLPWGAIGVAKACFIGEALRTPLLFWLAARGTAVRVRDIAQLHIVTLVSLAAVGGTQMMLPAGLSPLPHLVILAIAAYAAAIPAQLLSEPGRELTTMVMGWINNFARRQMRRPA</sequence>
<protein>
    <submittedName>
        <fullName evidence="8">DNA, contig: SP651</fullName>
    </submittedName>
</protein>